<dbReference type="STRING" id="637679.GCA_001550055_00866"/>
<feature type="transmembrane region" description="Helical" evidence="1">
    <location>
        <begin position="339"/>
        <end position="358"/>
    </location>
</feature>
<dbReference type="RefSeq" id="WP_068309194.1">
    <property type="nucleotide sequence ID" value="NZ_FNAK01000001.1"/>
</dbReference>
<sequence length="453" mass="45874">MTDTAIPLMATGGSVALLLMLVLKFRMSAFLALLLSTLIAGLAAGMPPMRVIESVQSGMGGTLGFIAIIVGLGSIFGALLEASGGIEALADRLLKNVAARRVPWLLGCLGTLVAIPVFFDVGLIILAPIVFALAARSGTPPIYLAIPLLAGLATAHAFVPPTPGPMAVAHLLGADIGWVALFGAAAGIPAMLVAGPGWAAILRRTGFQADHPGQAAETSKAAGPAAQPWPRTHAAKALAVIILPLLLILAATLAPLVAGQGPMVEFIQFAGHPFAALLVSCGLAYGLFRPADTEKRVAFRNVCERALEPAGAIILVTGAGGAFKQILVDTGAGASLANGAAHMGLTPLVAGFVLALIVRVAQGSATVAMITAAGLTAPLVDTLSLSPQQTALTVIAIAAGATAASHVNDSGFWLVSRYFSLSPAATLKSWTISASLIGLTGFVVTLLLSFTLY</sequence>
<feature type="transmembrane region" description="Helical" evidence="1">
    <location>
        <begin position="61"/>
        <end position="82"/>
    </location>
</feature>
<accession>A0A1G6SWR9</accession>
<feature type="transmembrane region" description="Helical" evidence="1">
    <location>
        <begin position="102"/>
        <end position="135"/>
    </location>
</feature>
<reference evidence="2 3" key="1">
    <citation type="submission" date="2016-10" db="EMBL/GenBank/DDBJ databases">
        <authorList>
            <person name="de Groot N.N."/>
        </authorList>
    </citation>
    <scope>NUCLEOTIDE SEQUENCE [LARGE SCALE GENOMIC DNA]</scope>
    <source>
        <strain evidence="2 3">CGMCC 1.9109</strain>
    </source>
</reference>
<dbReference type="Pfam" id="PF02447">
    <property type="entry name" value="GntP_permease"/>
    <property type="match status" value="1"/>
</dbReference>
<dbReference type="PIRSF" id="PIRSF002746">
    <property type="entry name" value="Gluconate_transporter"/>
    <property type="match status" value="1"/>
</dbReference>
<feature type="transmembrane region" description="Helical" evidence="1">
    <location>
        <begin position="391"/>
        <end position="415"/>
    </location>
</feature>
<keyword evidence="1" id="KW-0472">Membrane</keyword>
<dbReference type="GO" id="GO:0005886">
    <property type="term" value="C:plasma membrane"/>
    <property type="evidence" value="ECO:0007669"/>
    <property type="project" value="TreeGrafter"/>
</dbReference>
<evidence type="ECO:0000313" key="2">
    <source>
        <dbReference type="EMBL" id="SDD21302.1"/>
    </source>
</evidence>
<feature type="transmembrane region" description="Helical" evidence="1">
    <location>
        <begin position="237"/>
        <end position="257"/>
    </location>
</feature>
<keyword evidence="1" id="KW-1133">Transmembrane helix</keyword>
<keyword evidence="3" id="KW-1185">Reference proteome</keyword>
<feature type="transmembrane region" description="Helical" evidence="1">
    <location>
        <begin position="29"/>
        <end position="49"/>
    </location>
</feature>
<keyword evidence="1" id="KW-0812">Transmembrane</keyword>
<evidence type="ECO:0000313" key="3">
    <source>
        <dbReference type="Proteomes" id="UP000183685"/>
    </source>
</evidence>
<dbReference type="AlphaFoldDB" id="A0A1G6SWR9"/>
<dbReference type="GO" id="GO:0015128">
    <property type="term" value="F:gluconate transmembrane transporter activity"/>
    <property type="evidence" value="ECO:0007669"/>
    <property type="project" value="InterPro"/>
</dbReference>
<dbReference type="PANTHER" id="PTHR30354">
    <property type="entry name" value="GNT FAMILY GLUCONATE TRANSPORTER"/>
    <property type="match status" value="1"/>
</dbReference>
<evidence type="ECO:0000256" key="1">
    <source>
        <dbReference type="SAM" id="Phobius"/>
    </source>
</evidence>
<dbReference type="PANTHER" id="PTHR30354:SF25">
    <property type="entry name" value="INNER MEMBRANE PERMEASE YGBN"/>
    <property type="match status" value="1"/>
</dbReference>
<dbReference type="NCBIfam" id="TIGR00791">
    <property type="entry name" value="gntP"/>
    <property type="match status" value="1"/>
</dbReference>
<feature type="transmembrane region" description="Helical" evidence="1">
    <location>
        <begin position="179"/>
        <end position="201"/>
    </location>
</feature>
<proteinExistence type="predicted"/>
<dbReference type="InterPro" id="IPR003474">
    <property type="entry name" value="Glcn_transporter"/>
</dbReference>
<protein>
    <submittedName>
        <fullName evidence="2">Gnt-I system low-affinity gluconate transporter</fullName>
    </submittedName>
</protein>
<dbReference type="Proteomes" id="UP000183685">
    <property type="component" value="Unassembled WGS sequence"/>
</dbReference>
<organism evidence="2 3">
    <name type="scientific">Kordiimonas lacus</name>
    <dbReference type="NCBI Taxonomy" id="637679"/>
    <lineage>
        <taxon>Bacteria</taxon>
        <taxon>Pseudomonadati</taxon>
        <taxon>Pseudomonadota</taxon>
        <taxon>Alphaproteobacteria</taxon>
        <taxon>Kordiimonadales</taxon>
        <taxon>Kordiimonadaceae</taxon>
        <taxon>Kordiimonas</taxon>
    </lineage>
</organism>
<feature type="transmembrane region" description="Helical" evidence="1">
    <location>
        <begin position="309"/>
        <end position="327"/>
    </location>
</feature>
<dbReference type="EMBL" id="FNAK01000001">
    <property type="protein sequence ID" value="SDD21302.1"/>
    <property type="molecule type" value="Genomic_DNA"/>
</dbReference>
<gene>
    <name evidence="2" type="ORF">SAMN04488071_0022</name>
</gene>
<feature type="transmembrane region" description="Helical" evidence="1">
    <location>
        <begin position="5"/>
        <end position="23"/>
    </location>
</feature>
<feature type="transmembrane region" description="Helical" evidence="1">
    <location>
        <begin position="269"/>
        <end position="288"/>
    </location>
</feature>
<feature type="transmembrane region" description="Helical" evidence="1">
    <location>
        <begin position="427"/>
        <end position="450"/>
    </location>
</feature>
<name>A0A1G6SWR9_9PROT</name>
<dbReference type="OrthoDB" id="9787129at2"/>